<gene>
    <name evidence="1" type="ORF">METZ01_LOCUS249766</name>
</gene>
<sequence>MLGYDYANGRATGRIIDELIRHGFLASRKNGTEIIKIKDLRK</sequence>
<evidence type="ECO:0000313" key="1">
    <source>
        <dbReference type="EMBL" id="SVB96912.1"/>
    </source>
</evidence>
<reference evidence="1" key="1">
    <citation type="submission" date="2018-05" db="EMBL/GenBank/DDBJ databases">
        <authorList>
            <person name="Lanie J.A."/>
            <person name="Ng W.-L."/>
            <person name="Kazmierczak K.M."/>
            <person name="Andrzejewski T.M."/>
            <person name="Davidsen T.M."/>
            <person name="Wayne K.J."/>
            <person name="Tettelin H."/>
            <person name="Glass J.I."/>
            <person name="Rusch D."/>
            <person name="Podicherti R."/>
            <person name="Tsui H.-C.T."/>
            <person name="Winkler M.E."/>
        </authorList>
    </citation>
    <scope>NUCLEOTIDE SEQUENCE</scope>
</reference>
<protein>
    <submittedName>
        <fullName evidence="1">Uncharacterized protein</fullName>
    </submittedName>
</protein>
<dbReference type="AlphaFoldDB" id="A0A382ICA0"/>
<organism evidence="1">
    <name type="scientific">marine metagenome</name>
    <dbReference type="NCBI Taxonomy" id="408172"/>
    <lineage>
        <taxon>unclassified sequences</taxon>
        <taxon>metagenomes</taxon>
        <taxon>ecological metagenomes</taxon>
    </lineage>
</organism>
<name>A0A382ICA0_9ZZZZ</name>
<accession>A0A382ICA0</accession>
<dbReference type="EMBL" id="UINC01066323">
    <property type="protein sequence ID" value="SVB96912.1"/>
    <property type="molecule type" value="Genomic_DNA"/>
</dbReference>
<proteinExistence type="predicted"/>